<evidence type="ECO:0000256" key="6">
    <source>
        <dbReference type="ARBA" id="ARBA00023170"/>
    </source>
</evidence>
<comment type="caution">
    <text evidence="9">The sequence shown here is derived from an EMBL/GenBank/DDBJ whole genome shotgun (WGS) entry which is preliminary data.</text>
</comment>
<evidence type="ECO:0000256" key="8">
    <source>
        <dbReference type="SAM" id="Phobius"/>
    </source>
</evidence>
<evidence type="ECO:0000313" key="10">
    <source>
        <dbReference type="Proteomes" id="UP000198287"/>
    </source>
</evidence>
<keyword evidence="10" id="KW-1185">Reference proteome</keyword>
<dbReference type="InterPro" id="IPR052192">
    <property type="entry name" value="Insect_Ionotropic_Sensory_Rcpt"/>
</dbReference>
<evidence type="ECO:0000256" key="1">
    <source>
        <dbReference type="ARBA" id="ARBA00004651"/>
    </source>
</evidence>
<keyword evidence="6" id="KW-0675">Receptor</keyword>
<dbReference type="PANTHER" id="PTHR42643:SF32">
    <property type="entry name" value="IONOTROPIC RECEPTOR 31A, ISOFORM C-RELATED"/>
    <property type="match status" value="1"/>
</dbReference>
<dbReference type="SUPFAM" id="SSF53850">
    <property type="entry name" value="Periplasmic binding protein-like II"/>
    <property type="match status" value="1"/>
</dbReference>
<dbReference type="PANTHER" id="PTHR42643">
    <property type="entry name" value="IONOTROPIC RECEPTOR 20A-RELATED"/>
    <property type="match status" value="1"/>
</dbReference>
<keyword evidence="4 8" id="KW-1133">Transmembrane helix</keyword>
<evidence type="ECO:0008006" key="11">
    <source>
        <dbReference type="Google" id="ProtNLM"/>
    </source>
</evidence>
<keyword evidence="3 8" id="KW-0812">Transmembrane</keyword>
<dbReference type="OrthoDB" id="6363928at2759"/>
<dbReference type="AlphaFoldDB" id="A0A226EI72"/>
<proteinExistence type="predicted"/>
<organism evidence="9 10">
    <name type="scientific">Folsomia candida</name>
    <name type="common">Springtail</name>
    <dbReference type="NCBI Taxonomy" id="158441"/>
    <lineage>
        <taxon>Eukaryota</taxon>
        <taxon>Metazoa</taxon>
        <taxon>Ecdysozoa</taxon>
        <taxon>Arthropoda</taxon>
        <taxon>Hexapoda</taxon>
        <taxon>Collembola</taxon>
        <taxon>Entomobryomorpha</taxon>
        <taxon>Isotomoidea</taxon>
        <taxon>Isotomidae</taxon>
        <taxon>Proisotominae</taxon>
        <taxon>Folsomia</taxon>
    </lineage>
</organism>
<gene>
    <name evidence="9" type="ORF">Fcan01_09377</name>
</gene>
<evidence type="ECO:0000256" key="2">
    <source>
        <dbReference type="ARBA" id="ARBA00022475"/>
    </source>
</evidence>
<name>A0A226EI72_FOLCA</name>
<keyword evidence="7" id="KW-0325">Glycoprotein</keyword>
<evidence type="ECO:0000256" key="3">
    <source>
        <dbReference type="ARBA" id="ARBA00022692"/>
    </source>
</evidence>
<keyword evidence="5 8" id="KW-0472">Membrane</keyword>
<protein>
    <recommendedName>
        <fullName evidence="11">Ionotropic glutamate receptor C-terminal domain-containing protein</fullName>
    </recommendedName>
</protein>
<evidence type="ECO:0000256" key="5">
    <source>
        <dbReference type="ARBA" id="ARBA00023136"/>
    </source>
</evidence>
<dbReference type="EMBL" id="LNIX01000004">
    <property type="protein sequence ID" value="OXA56441.1"/>
    <property type="molecule type" value="Genomic_DNA"/>
</dbReference>
<accession>A0A226EI72</accession>
<feature type="transmembrane region" description="Helical" evidence="8">
    <location>
        <begin position="465"/>
        <end position="489"/>
    </location>
</feature>
<dbReference type="Proteomes" id="UP000198287">
    <property type="component" value="Unassembled WGS sequence"/>
</dbReference>
<comment type="subcellular location">
    <subcellularLocation>
        <location evidence="1">Cell membrane</location>
        <topology evidence="1">Multi-pass membrane protein</topology>
    </subcellularLocation>
</comment>
<evidence type="ECO:0000313" key="9">
    <source>
        <dbReference type="EMBL" id="OXA56441.1"/>
    </source>
</evidence>
<dbReference type="Gene3D" id="1.10.287.70">
    <property type="match status" value="1"/>
</dbReference>
<reference evidence="9 10" key="1">
    <citation type="submission" date="2015-12" db="EMBL/GenBank/DDBJ databases">
        <title>The genome of Folsomia candida.</title>
        <authorList>
            <person name="Faddeeva A."/>
            <person name="Derks M.F."/>
            <person name="Anvar Y."/>
            <person name="Smit S."/>
            <person name="Van Straalen N."/>
            <person name="Roelofs D."/>
        </authorList>
    </citation>
    <scope>NUCLEOTIDE SEQUENCE [LARGE SCALE GENOMIC DNA]</scope>
    <source>
        <strain evidence="9 10">VU population</strain>
        <tissue evidence="9">Whole body</tissue>
    </source>
</reference>
<dbReference type="GO" id="GO:0005886">
    <property type="term" value="C:plasma membrane"/>
    <property type="evidence" value="ECO:0007669"/>
    <property type="project" value="UniProtKB-SubCell"/>
</dbReference>
<evidence type="ECO:0000256" key="4">
    <source>
        <dbReference type="ARBA" id="ARBA00022989"/>
    </source>
</evidence>
<sequence>MVTIWRFDSIIGAYFFALCKTNQPDWMRYKGSAKAGNITLTGGFSVELYWNFQMMLNFRVKVVTGDGLTTLPNKTLGGTTATHLNSETGDIALSMSSVVPFRASQLTFLQPTYHGIITCFFMQPTANSIRNIVTAPFHTYVWFSLIGTWLFLITVVKISAFLKSHTNPTTREKTTETKQIDPNVNNDGGGGEFESHILDFGWTLYASDYNNWVKDEFTTEERRKEIPGSQETLLEKNKWQYYDDLDSDTRFASEIGMWAFTANCQKSWHIIPDSLPMRMMFLIGILCGVVCFVGYSGAITSTLTVSTLPVKQFSDLMKFKFLFTVHEWSEPFQIFLQLMIDTQSLSQKVLKITTVEEISHLLNANKPMAFLTYSDLFYPTALALNYTEIFICSHISKVQVSPVLYKSGMFLKKGSEYTEILNHKIIIMKERGFNHRYIRTYETNNIFPCGGASSSTADPIEFTDVLTAFLVACSGLLVSVTLLGIEILYSKLDKVFRVKKH</sequence>
<keyword evidence="2" id="KW-1003">Cell membrane</keyword>
<feature type="transmembrane region" description="Helical" evidence="8">
    <location>
        <begin position="279"/>
        <end position="298"/>
    </location>
</feature>
<evidence type="ECO:0000256" key="7">
    <source>
        <dbReference type="ARBA" id="ARBA00023180"/>
    </source>
</evidence>
<feature type="transmembrane region" description="Helical" evidence="8">
    <location>
        <begin position="140"/>
        <end position="162"/>
    </location>
</feature>